<reference evidence="2" key="1">
    <citation type="journal article" date="2020" name="Nature">
        <title>Giant virus diversity and host interactions through global metagenomics.</title>
        <authorList>
            <person name="Schulz F."/>
            <person name="Roux S."/>
            <person name="Paez-Espino D."/>
            <person name="Jungbluth S."/>
            <person name="Walsh D.A."/>
            <person name="Denef V.J."/>
            <person name="McMahon K.D."/>
            <person name="Konstantinidis K.T."/>
            <person name="Eloe-Fadrosh E.A."/>
            <person name="Kyrpides N.C."/>
            <person name="Woyke T."/>
        </authorList>
    </citation>
    <scope>NUCLEOTIDE SEQUENCE</scope>
    <source>
        <strain evidence="2">GVMAG-M-3300025880-75</strain>
    </source>
</reference>
<keyword evidence="1" id="KW-0472">Membrane</keyword>
<accession>A0A6C0JCF0</accession>
<evidence type="ECO:0008006" key="3">
    <source>
        <dbReference type="Google" id="ProtNLM"/>
    </source>
</evidence>
<dbReference type="AlphaFoldDB" id="A0A6C0JCF0"/>
<sequence>MKFDDISKTIFIILIFLLLYFSTIFTSGIQKVKDDWPKYRCLPTFMPLAGYLGKDPVANFSYCVGHIQKDMMGFFLEPIQYVLGMVMEMVKWLLERIQFIRVVIDGVRNMATKLFGNVYGMFVNVLVQFQKLIIKTKDTVMKLIGTIVMFIYMIQGAMHTGQSIMKGPIGETMRAICFSENTPIKLKSGEIVKMKDIHLGDILESGIEVYGTLKLKGDKNNPYYQIWSENLKQYIYVTGDHKICPNKKINKDDLNNYIEVKDFKEAEKTDYWDETLYCLITDNHKIPIGEYTFWDWED</sequence>
<feature type="transmembrane region" description="Helical" evidence="1">
    <location>
        <begin position="140"/>
        <end position="158"/>
    </location>
</feature>
<keyword evidence="1" id="KW-0812">Transmembrane</keyword>
<protein>
    <recommendedName>
        <fullName evidence="3">Hint domain-containing protein</fullName>
    </recommendedName>
</protein>
<dbReference type="SUPFAM" id="SSF51294">
    <property type="entry name" value="Hedgehog/intein (Hint) domain"/>
    <property type="match status" value="1"/>
</dbReference>
<dbReference type="InterPro" id="IPR036844">
    <property type="entry name" value="Hint_dom_sf"/>
</dbReference>
<name>A0A6C0JCF0_9ZZZZ</name>
<evidence type="ECO:0000313" key="2">
    <source>
        <dbReference type="EMBL" id="QHU02396.1"/>
    </source>
</evidence>
<dbReference type="EMBL" id="MN740356">
    <property type="protein sequence ID" value="QHU02396.1"/>
    <property type="molecule type" value="Genomic_DNA"/>
</dbReference>
<feature type="transmembrane region" description="Helical" evidence="1">
    <location>
        <begin position="9"/>
        <end position="29"/>
    </location>
</feature>
<keyword evidence="1" id="KW-1133">Transmembrane helix</keyword>
<proteinExistence type="predicted"/>
<organism evidence="2">
    <name type="scientific">viral metagenome</name>
    <dbReference type="NCBI Taxonomy" id="1070528"/>
    <lineage>
        <taxon>unclassified sequences</taxon>
        <taxon>metagenomes</taxon>
        <taxon>organismal metagenomes</taxon>
    </lineage>
</organism>
<evidence type="ECO:0000256" key="1">
    <source>
        <dbReference type="SAM" id="Phobius"/>
    </source>
</evidence>